<accession>A0A7R8V8D4</accession>
<protein>
    <submittedName>
        <fullName evidence="2">Uncharacterized protein</fullName>
    </submittedName>
</protein>
<feature type="compositionally biased region" description="Polar residues" evidence="1">
    <location>
        <begin position="84"/>
        <end position="100"/>
    </location>
</feature>
<dbReference type="InParanoid" id="A0A7R8V8D4"/>
<feature type="compositionally biased region" description="Polar residues" evidence="1">
    <location>
        <begin position="234"/>
        <end position="247"/>
    </location>
</feature>
<dbReference type="AlphaFoldDB" id="A0A7R8V8D4"/>
<name>A0A7R8V8D4_HERIL</name>
<sequence>MVRLRNREIPVTKNNKNGATDDEYDPLRLYHRYIHNLQITPKPKDSSANTTAKGPKKYSHQQTPKMMRPTPGLGGTLDTKRSKIASQVRSKPSVDIQSSRSKMRPKTASSKRKPVENLEEYCISPEKKVTFEADEIECFFDALKETVEEVVQSKLANMVNSVVDSLTKKIEEVSNKSQKVEATLAAMCGELSNKIMYYGEEHSRHFRYICMKLEYDKIFYQHINNLIHPDPAKTSESGQQTMQQSTPHEPHQITRKLSPPSQHSIAGQQGIDVFATIPTCSHNQNLLSSHEVNTIHQTTGWPHQAGDSALTAQLPPISQTARPFNHSPSGPFQRVMACQTTRSCHKQIEKAKSNPETIPNEMSDPANSLGQSKSLDVAFVSPGSDNKAQLGIKEFLDTLKVFQSNLNNRPSRDKNDPVGVEEVNPVKQASTLSLMDTDDSSSECLVSNGMSILSSEGDSTPLPPD</sequence>
<feature type="compositionally biased region" description="Polar residues" evidence="1">
    <location>
        <begin position="443"/>
        <end position="458"/>
    </location>
</feature>
<organism evidence="2 3">
    <name type="scientific">Hermetia illucens</name>
    <name type="common">Black soldier fly</name>
    <dbReference type="NCBI Taxonomy" id="343691"/>
    <lineage>
        <taxon>Eukaryota</taxon>
        <taxon>Metazoa</taxon>
        <taxon>Ecdysozoa</taxon>
        <taxon>Arthropoda</taxon>
        <taxon>Hexapoda</taxon>
        <taxon>Insecta</taxon>
        <taxon>Pterygota</taxon>
        <taxon>Neoptera</taxon>
        <taxon>Endopterygota</taxon>
        <taxon>Diptera</taxon>
        <taxon>Brachycera</taxon>
        <taxon>Stratiomyomorpha</taxon>
        <taxon>Stratiomyidae</taxon>
        <taxon>Hermetiinae</taxon>
        <taxon>Hermetia</taxon>
    </lineage>
</organism>
<feature type="compositionally biased region" description="Basic residues" evidence="1">
    <location>
        <begin position="101"/>
        <end position="112"/>
    </location>
</feature>
<proteinExistence type="predicted"/>
<evidence type="ECO:0000313" key="2">
    <source>
        <dbReference type="EMBL" id="CAD7093385.1"/>
    </source>
</evidence>
<keyword evidence="3" id="KW-1185">Reference proteome</keyword>
<gene>
    <name evidence="2" type="ORF">HERILL_LOCUS15670</name>
</gene>
<feature type="region of interest" description="Disordered" evidence="1">
    <location>
        <begin position="37"/>
        <end position="113"/>
    </location>
</feature>
<feature type="region of interest" description="Disordered" evidence="1">
    <location>
        <begin position="1"/>
        <end position="24"/>
    </location>
</feature>
<feature type="region of interest" description="Disordered" evidence="1">
    <location>
        <begin position="426"/>
        <end position="465"/>
    </location>
</feature>
<feature type="region of interest" description="Disordered" evidence="1">
    <location>
        <begin position="230"/>
        <end position="265"/>
    </location>
</feature>
<evidence type="ECO:0000313" key="3">
    <source>
        <dbReference type="Proteomes" id="UP000594454"/>
    </source>
</evidence>
<dbReference type="OrthoDB" id="8069054at2759"/>
<dbReference type="EMBL" id="LR899014">
    <property type="protein sequence ID" value="CAD7093385.1"/>
    <property type="molecule type" value="Genomic_DNA"/>
</dbReference>
<feature type="compositionally biased region" description="Basic and acidic residues" evidence="1">
    <location>
        <begin position="1"/>
        <end position="10"/>
    </location>
</feature>
<evidence type="ECO:0000256" key="1">
    <source>
        <dbReference type="SAM" id="MobiDB-lite"/>
    </source>
</evidence>
<reference evidence="2 3" key="1">
    <citation type="submission" date="2020-11" db="EMBL/GenBank/DDBJ databases">
        <authorList>
            <person name="Wallbank WR R."/>
            <person name="Pardo Diaz C."/>
            <person name="Kozak K."/>
            <person name="Martin S."/>
            <person name="Jiggins C."/>
            <person name="Moest M."/>
            <person name="Warren A I."/>
            <person name="Generalovic N T."/>
            <person name="Byers J.R.P. K."/>
            <person name="Montejo-Kovacevich G."/>
            <person name="Yen C E."/>
        </authorList>
    </citation>
    <scope>NUCLEOTIDE SEQUENCE [LARGE SCALE GENOMIC DNA]</scope>
</reference>
<dbReference type="Proteomes" id="UP000594454">
    <property type="component" value="Chromosome 6"/>
</dbReference>